<organism evidence="2 3">
    <name type="scientific">Thalassiosira pseudonana</name>
    <name type="common">Marine diatom</name>
    <name type="synonym">Cyclotella nana</name>
    <dbReference type="NCBI Taxonomy" id="35128"/>
    <lineage>
        <taxon>Eukaryota</taxon>
        <taxon>Sar</taxon>
        <taxon>Stramenopiles</taxon>
        <taxon>Ochrophyta</taxon>
        <taxon>Bacillariophyta</taxon>
        <taxon>Coscinodiscophyceae</taxon>
        <taxon>Thalassiosirophycidae</taxon>
        <taxon>Thalassiosirales</taxon>
        <taxon>Thalassiosiraceae</taxon>
        <taxon>Thalassiosira</taxon>
    </lineage>
</organism>
<dbReference type="GeneID" id="7445804"/>
<dbReference type="PaxDb" id="35128-Thaps24460"/>
<accession>B8CA77</accession>
<dbReference type="OMA" id="SIFRCTG"/>
<dbReference type="AlphaFoldDB" id="B8CA77"/>
<feature type="region of interest" description="Disordered" evidence="1">
    <location>
        <begin position="482"/>
        <end position="513"/>
    </location>
</feature>
<reference evidence="2 3" key="1">
    <citation type="journal article" date="2004" name="Science">
        <title>The genome of the diatom Thalassiosira pseudonana: ecology, evolution, and metabolism.</title>
        <authorList>
            <person name="Armbrust E.V."/>
            <person name="Berges J.A."/>
            <person name="Bowler C."/>
            <person name="Green B.R."/>
            <person name="Martinez D."/>
            <person name="Putnam N.H."/>
            <person name="Zhou S."/>
            <person name="Allen A.E."/>
            <person name="Apt K.E."/>
            <person name="Bechner M."/>
            <person name="Brzezinski M.A."/>
            <person name="Chaal B.K."/>
            <person name="Chiovitti A."/>
            <person name="Davis A.K."/>
            <person name="Demarest M.S."/>
            <person name="Detter J.C."/>
            <person name="Glavina T."/>
            <person name="Goodstein D."/>
            <person name="Hadi M.Z."/>
            <person name="Hellsten U."/>
            <person name="Hildebrand M."/>
            <person name="Jenkins B.D."/>
            <person name="Jurka J."/>
            <person name="Kapitonov V.V."/>
            <person name="Kroger N."/>
            <person name="Lau W.W."/>
            <person name="Lane T.W."/>
            <person name="Larimer F.W."/>
            <person name="Lippmeier J.C."/>
            <person name="Lucas S."/>
            <person name="Medina M."/>
            <person name="Montsant A."/>
            <person name="Obornik M."/>
            <person name="Parker M.S."/>
            <person name="Palenik B."/>
            <person name="Pazour G.J."/>
            <person name="Richardson P.M."/>
            <person name="Rynearson T.A."/>
            <person name="Saito M.A."/>
            <person name="Schwartz D.C."/>
            <person name="Thamatrakoln K."/>
            <person name="Valentin K."/>
            <person name="Vardi A."/>
            <person name="Wilkerson F.P."/>
            <person name="Rokhsar D.S."/>
        </authorList>
    </citation>
    <scope>NUCLEOTIDE SEQUENCE [LARGE SCALE GENOMIC DNA]</scope>
    <source>
        <strain evidence="2 3">CCMP1335</strain>
    </source>
</reference>
<dbReference type="Proteomes" id="UP000001449">
    <property type="component" value="Chromosome 12"/>
</dbReference>
<feature type="region of interest" description="Disordered" evidence="1">
    <location>
        <begin position="542"/>
        <end position="606"/>
    </location>
</feature>
<proteinExistence type="predicted"/>
<dbReference type="InParanoid" id="B8CA77"/>
<dbReference type="EMBL" id="CM000647">
    <property type="protein sequence ID" value="EED89458.1"/>
    <property type="molecule type" value="Genomic_DNA"/>
</dbReference>
<dbReference type="eggNOG" id="ENOG502SFU0">
    <property type="taxonomic scope" value="Eukaryota"/>
</dbReference>
<feature type="compositionally biased region" description="Gly residues" evidence="1">
    <location>
        <begin position="487"/>
        <end position="497"/>
    </location>
</feature>
<gene>
    <name evidence="2" type="ORF">THAPSDRAFT_24460</name>
</gene>
<evidence type="ECO:0008006" key="4">
    <source>
        <dbReference type="Google" id="ProtNLM"/>
    </source>
</evidence>
<evidence type="ECO:0000313" key="2">
    <source>
        <dbReference type="EMBL" id="EED89458.1"/>
    </source>
</evidence>
<feature type="compositionally biased region" description="Gly residues" evidence="1">
    <location>
        <begin position="559"/>
        <end position="590"/>
    </location>
</feature>
<evidence type="ECO:0000313" key="3">
    <source>
        <dbReference type="Proteomes" id="UP000001449"/>
    </source>
</evidence>
<dbReference type="HOGENOM" id="CLU_559581_0_0_1"/>
<feature type="region of interest" description="Disordered" evidence="1">
    <location>
        <begin position="418"/>
        <end position="449"/>
    </location>
</feature>
<feature type="region of interest" description="Disordered" evidence="1">
    <location>
        <begin position="98"/>
        <end position="145"/>
    </location>
</feature>
<dbReference type="KEGG" id="tps:THAPSDRAFT_24460"/>
<keyword evidence="3" id="KW-1185">Reference proteome</keyword>
<feature type="compositionally biased region" description="Polar residues" evidence="1">
    <location>
        <begin position="423"/>
        <end position="434"/>
    </location>
</feature>
<feature type="compositionally biased region" description="Pro residues" evidence="1">
    <location>
        <begin position="597"/>
        <end position="606"/>
    </location>
</feature>
<reference evidence="2 3" key="2">
    <citation type="journal article" date="2008" name="Nature">
        <title>The Phaeodactylum genome reveals the evolutionary history of diatom genomes.</title>
        <authorList>
            <person name="Bowler C."/>
            <person name="Allen A.E."/>
            <person name="Badger J.H."/>
            <person name="Grimwood J."/>
            <person name="Jabbari K."/>
            <person name="Kuo A."/>
            <person name="Maheswari U."/>
            <person name="Martens C."/>
            <person name="Maumus F."/>
            <person name="Otillar R.P."/>
            <person name="Rayko E."/>
            <person name="Salamov A."/>
            <person name="Vandepoele K."/>
            <person name="Beszteri B."/>
            <person name="Gruber A."/>
            <person name="Heijde M."/>
            <person name="Katinka M."/>
            <person name="Mock T."/>
            <person name="Valentin K."/>
            <person name="Verret F."/>
            <person name="Berges J.A."/>
            <person name="Brownlee C."/>
            <person name="Cadoret J.P."/>
            <person name="Chiovitti A."/>
            <person name="Choi C.J."/>
            <person name="Coesel S."/>
            <person name="De Martino A."/>
            <person name="Detter J.C."/>
            <person name="Durkin C."/>
            <person name="Falciatore A."/>
            <person name="Fournet J."/>
            <person name="Haruta M."/>
            <person name="Huysman M.J."/>
            <person name="Jenkins B.D."/>
            <person name="Jiroutova K."/>
            <person name="Jorgensen R.E."/>
            <person name="Joubert Y."/>
            <person name="Kaplan A."/>
            <person name="Kroger N."/>
            <person name="Kroth P.G."/>
            <person name="La Roche J."/>
            <person name="Lindquist E."/>
            <person name="Lommer M."/>
            <person name="Martin-Jezequel V."/>
            <person name="Lopez P.J."/>
            <person name="Lucas S."/>
            <person name="Mangogna M."/>
            <person name="McGinnis K."/>
            <person name="Medlin L.K."/>
            <person name="Montsant A."/>
            <person name="Oudot-Le Secq M.P."/>
            <person name="Napoli C."/>
            <person name="Obornik M."/>
            <person name="Parker M.S."/>
            <person name="Petit J.L."/>
            <person name="Porcel B.M."/>
            <person name="Poulsen N."/>
            <person name="Robison M."/>
            <person name="Rychlewski L."/>
            <person name="Rynearson T.A."/>
            <person name="Schmutz J."/>
            <person name="Shapiro H."/>
            <person name="Siaut M."/>
            <person name="Stanley M."/>
            <person name="Sussman M.R."/>
            <person name="Taylor A.R."/>
            <person name="Vardi A."/>
            <person name="von Dassow P."/>
            <person name="Vyverman W."/>
            <person name="Willis A."/>
            <person name="Wyrwicz L.S."/>
            <person name="Rokhsar D.S."/>
            <person name="Weissenbach J."/>
            <person name="Armbrust E.V."/>
            <person name="Green B.R."/>
            <person name="Van de Peer Y."/>
            <person name="Grigoriev I.V."/>
        </authorList>
    </citation>
    <scope>NUCLEOTIDE SEQUENCE [LARGE SCALE GENOMIC DNA]</scope>
    <source>
        <strain evidence="2 3">CCMP1335</strain>
    </source>
</reference>
<evidence type="ECO:0000256" key="1">
    <source>
        <dbReference type="SAM" id="MobiDB-lite"/>
    </source>
</evidence>
<name>B8CA77_THAPS</name>
<sequence length="606" mass="63731">MYEQEKSEIKSLKSYLLNTIPHTPLSNDILLTSNSVAIKAAVAGLDKELARLEREERLVSKFTAAASSSSISSGQVVHDNSGGDEDVAMEYVKMSKDDIADTDNMDAPSLDDVNEEEWEQTDLSPAKQVHHTSNSSNKEEENGNGDRINELLCQKWASSSIARISQANAKVDTSLGALGLVLHTALLELSSATSNNKANKSGCSSNGDDSIFRCTGVPTAEVLSQLLMGSHQHSGGSIVSKGGGGFAPPIRELPRGVLVPPKWEVFAASGGNTVNDQGVVAFRYKCGKEVYSSDSGNVIDTTTVYLVVQELEDENEVLVNFGPFPSSADTTAVPFVQFPISQHVNLDGFQAAKSKSGGSAVPPSLFYKSLTGLLSRFGSEFGLMPALQRTFEEATAVDAEMNVTDDATGMATMNEETMTTTEIPSTQAKPTTYNVPRPNIPPNGPAIDTDPLRISHNNRGKHGDFEGDLLPGGPQPGILPPNNGPDIGRGGLGGGSQVGPNHPLFDRTFGDDAEGYYEDELGGYGAGDGGNFGIPGMGGLGMRPRFDPYGPPGGPTEPGRGGRGGRGRLGTGRGGRGRGGGRGFPPGGFGNPNNDHMPPPGSDYFS</sequence>
<protein>
    <recommendedName>
        <fullName evidence="4">PI31 proteasome regulator N-terminal domain-containing protein</fullName>
    </recommendedName>
</protein>
<dbReference type="RefSeq" id="XP_002292997.1">
    <property type="nucleotide sequence ID" value="XM_002292961.1"/>
</dbReference>